<dbReference type="Pfam" id="PF25023">
    <property type="entry name" value="TEN_YD-shell"/>
    <property type="match status" value="1"/>
</dbReference>
<dbReference type="Pfam" id="PF15532">
    <property type="entry name" value="Ntox30"/>
    <property type="match status" value="1"/>
</dbReference>
<dbReference type="InterPro" id="IPR029111">
    <property type="entry name" value="Ntox30"/>
</dbReference>
<dbReference type="EMBL" id="QSFX01000070">
    <property type="protein sequence ID" value="RHA81927.1"/>
    <property type="molecule type" value="Genomic_DNA"/>
</dbReference>
<evidence type="ECO:0000259" key="3">
    <source>
        <dbReference type="Pfam" id="PF15532"/>
    </source>
</evidence>
<accession>A0A413TAC6</accession>
<dbReference type="NCBIfam" id="TIGR03696">
    <property type="entry name" value="Rhs_assc_core"/>
    <property type="match status" value="1"/>
</dbReference>
<dbReference type="AlphaFoldDB" id="A0A413TAC6"/>
<protein>
    <submittedName>
        <fullName evidence="5">Uncharacterized protein</fullName>
    </submittedName>
</protein>
<sequence>MKENGRLIKFLYNEDREVVAEETSNGTITRYIRGLGIISSDSEEAKTYYHYVSDEQGSITHVLSEDAEILNHYSYAAFGNIIEKTEKVENCFCYNGEMLDPVTQQYYLRARFYNPVIGRFTQEDTYYGDGLNLYQYCQANPVGYVDPSGHNCGTTQSRYNSDKEQHPKANAAGGYQSATEKGNSKTSYGKSSGKIGDFTELEGSTVDEILDRIPDEAVLRELYPVQGGATEGFEFKWVQNGQTYRVRVHNVDPSAPVGSNAYNGWVVRAQRGRRYFDPTINDFREAKYFNPNGPDYDEVIINDTHIPILDPYQN</sequence>
<reference evidence="5 6" key="1">
    <citation type="submission" date="2018-08" db="EMBL/GenBank/DDBJ databases">
        <title>A genome reference for cultivated species of the human gut microbiota.</title>
        <authorList>
            <person name="Zou Y."/>
            <person name="Xue W."/>
            <person name="Luo G."/>
        </authorList>
    </citation>
    <scope>NUCLEOTIDE SEQUENCE [LARGE SCALE GENOMIC DNA]</scope>
    <source>
        <strain evidence="5 6">AM42-1AC</strain>
    </source>
</reference>
<dbReference type="RefSeq" id="WP_118583937.1">
    <property type="nucleotide sequence ID" value="NZ_CABJFX010000070.1"/>
</dbReference>
<feature type="region of interest" description="Disordered" evidence="2">
    <location>
        <begin position="154"/>
        <end position="191"/>
    </location>
</feature>
<proteinExistence type="predicted"/>
<evidence type="ECO:0000256" key="2">
    <source>
        <dbReference type="SAM" id="MobiDB-lite"/>
    </source>
</evidence>
<dbReference type="InterPro" id="IPR022385">
    <property type="entry name" value="Rhs_assc_core"/>
</dbReference>
<evidence type="ECO:0000313" key="6">
    <source>
        <dbReference type="Proteomes" id="UP000283492"/>
    </source>
</evidence>
<evidence type="ECO:0000313" key="5">
    <source>
        <dbReference type="EMBL" id="RHA81927.1"/>
    </source>
</evidence>
<dbReference type="PANTHER" id="PTHR32305:SF15">
    <property type="entry name" value="PROTEIN RHSA-RELATED"/>
    <property type="match status" value="1"/>
</dbReference>
<evidence type="ECO:0000256" key="1">
    <source>
        <dbReference type="ARBA" id="ARBA00022737"/>
    </source>
</evidence>
<name>A0A413TAC6_9FIRM</name>
<feature type="compositionally biased region" description="Polar residues" evidence="2">
    <location>
        <begin position="176"/>
        <end position="190"/>
    </location>
</feature>
<dbReference type="Proteomes" id="UP000283492">
    <property type="component" value="Unassembled WGS sequence"/>
</dbReference>
<dbReference type="Gene3D" id="2.180.10.10">
    <property type="entry name" value="RHS repeat-associated core"/>
    <property type="match status" value="1"/>
</dbReference>
<dbReference type="PANTHER" id="PTHR32305">
    <property type="match status" value="1"/>
</dbReference>
<feature type="domain" description="Teneurin-like YD-shell" evidence="4">
    <location>
        <begin position="4"/>
        <end position="140"/>
    </location>
</feature>
<organism evidence="5 6">
    <name type="scientific">Roseburia inulinivorans</name>
    <dbReference type="NCBI Taxonomy" id="360807"/>
    <lineage>
        <taxon>Bacteria</taxon>
        <taxon>Bacillati</taxon>
        <taxon>Bacillota</taxon>
        <taxon>Clostridia</taxon>
        <taxon>Lachnospirales</taxon>
        <taxon>Lachnospiraceae</taxon>
        <taxon>Roseburia</taxon>
    </lineage>
</organism>
<dbReference type="InterPro" id="IPR050708">
    <property type="entry name" value="T6SS_VgrG/RHS"/>
</dbReference>
<keyword evidence="1" id="KW-0677">Repeat</keyword>
<comment type="caution">
    <text evidence="5">The sequence shown here is derived from an EMBL/GenBank/DDBJ whole genome shotgun (WGS) entry which is preliminary data.</text>
</comment>
<evidence type="ECO:0000259" key="4">
    <source>
        <dbReference type="Pfam" id="PF25023"/>
    </source>
</evidence>
<feature type="domain" description="Bacterial toxin 30" evidence="3">
    <location>
        <begin position="208"/>
        <end position="308"/>
    </location>
</feature>
<gene>
    <name evidence="5" type="ORF">DW914_18980</name>
</gene>
<dbReference type="InterPro" id="IPR056823">
    <property type="entry name" value="TEN-like_YD-shell"/>
</dbReference>